<dbReference type="RefSeq" id="WP_092353012.1">
    <property type="nucleotide sequence ID" value="NZ_CASVCK010000018.1"/>
</dbReference>
<dbReference type="GO" id="GO:0006508">
    <property type="term" value="P:proteolysis"/>
    <property type="evidence" value="ECO:0007669"/>
    <property type="project" value="InterPro"/>
</dbReference>
<keyword evidence="1" id="KW-0812">Transmembrane</keyword>
<evidence type="ECO:0000313" key="4">
    <source>
        <dbReference type="Proteomes" id="UP000198558"/>
    </source>
</evidence>
<keyword evidence="1" id="KW-0472">Membrane</keyword>
<organism evidence="3 4">
    <name type="scientific">Thomasclavelia cocleata</name>
    <dbReference type="NCBI Taxonomy" id="69824"/>
    <lineage>
        <taxon>Bacteria</taxon>
        <taxon>Bacillati</taxon>
        <taxon>Bacillota</taxon>
        <taxon>Erysipelotrichia</taxon>
        <taxon>Erysipelotrichales</taxon>
        <taxon>Coprobacillaceae</taxon>
        <taxon>Thomasclavelia</taxon>
    </lineage>
</organism>
<dbReference type="Proteomes" id="UP000198558">
    <property type="component" value="Unassembled WGS sequence"/>
</dbReference>
<dbReference type="Pfam" id="PF02557">
    <property type="entry name" value="VanY"/>
    <property type="match status" value="1"/>
</dbReference>
<dbReference type="PANTHER" id="PTHR34385:SF1">
    <property type="entry name" value="PEPTIDOGLYCAN L-ALANYL-D-GLUTAMATE ENDOPEPTIDASE CWLK"/>
    <property type="match status" value="1"/>
</dbReference>
<keyword evidence="3" id="KW-0121">Carboxypeptidase</keyword>
<keyword evidence="4" id="KW-1185">Reference proteome</keyword>
<dbReference type="InterPro" id="IPR003709">
    <property type="entry name" value="VanY-like_core_dom"/>
</dbReference>
<dbReference type="InterPro" id="IPR052179">
    <property type="entry name" value="DD-CPase-like"/>
</dbReference>
<proteinExistence type="predicted"/>
<dbReference type="AlphaFoldDB" id="A0A1I0DSA5"/>
<protein>
    <submittedName>
        <fullName evidence="3">D-alanyl-D-alanine carboxypeptidase</fullName>
    </submittedName>
</protein>
<feature type="transmembrane region" description="Helical" evidence="1">
    <location>
        <begin position="27"/>
        <end position="47"/>
    </location>
</feature>
<feature type="domain" description="D-alanyl-D-alanine carboxypeptidase-like core" evidence="2">
    <location>
        <begin position="257"/>
        <end position="385"/>
    </location>
</feature>
<dbReference type="Gene3D" id="3.30.1380.10">
    <property type="match status" value="1"/>
</dbReference>
<dbReference type="OrthoDB" id="9792074at2"/>
<dbReference type="CDD" id="cd14852">
    <property type="entry name" value="LD-carboxypeptidase"/>
    <property type="match status" value="1"/>
</dbReference>
<keyword evidence="3" id="KW-0645">Protease</keyword>
<dbReference type="PANTHER" id="PTHR34385">
    <property type="entry name" value="D-ALANYL-D-ALANINE CARBOXYPEPTIDASE"/>
    <property type="match status" value="1"/>
</dbReference>
<dbReference type="InterPro" id="IPR058193">
    <property type="entry name" value="VanY/YodJ_core_dom"/>
</dbReference>
<dbReference type="SUPFAM" id="SSF55166">
    <property type="entry name" value="Hedgehog/DD-peptidase"/>
    <property type="match status" value="1"/>
</dbReference>
<name>A0A1I0DSA5_9FIRM</name>
<accession>A0A1I0DSA5</accession>
<keyword evidence="3" id="KW-0378">Hydrolase</keyword>
<evidence type="ECO:0000256" key="1">
    <source>
        <dbReference type="SAM" id="Phobius"/>
    </source>
</evidence>
<dbReference type="GO" id="GO:0004180">
    <property type="term" value="F:carboxypeptidase activity"/>
    <property type="evidence" value="ECO:0007669"/>
    <property type="project" value="UniProtKB-KW"/>
</dbReference>
<evidence type="ECO:0000259" key="2">
    <source>
        <dbReference type="Pfam" id="PF02557"/>
    </source>
</evidence>
<sequence length="415" mass="47975">MFKKRRDYSYYSSYNSGHKSRLRVGRVVIAAIVAVALIVGLLVFLNLSRIKLLVKGYSFSQTSKILSLPKDEEEEILSHPKMDHIVNWIKESPKVTLYDEYERYFGINKKMKYADVVEYVDDLFIGQVPKLKSMGYNEKLIWSLIDEGASQNDFQYLIDHKYTAKDITPYRKVKGYQLQNIESYINAYNIYKDYNYAVCITNYPFIISSNGEPKEKYTITNPSNLLTLVKKGFYLSEDYEPDLVDPEIPVAPDCQNSKMTKETSDALTKMYKAAQKEGLELVVNSAYRSYQTQVDTMADFVRRYNTKYANEYVAQPGASEHQTGLGIDLTSQSVVEGKKITFGDTDEYKWVVKNCAKFGFIIRFEDGTDGITGIAHEPWHLRYVGEDVAKEIVEKKWTFEEYCLYNNIMPKVKKQ</sequence>
<reference evidence="4" key="1">
    <citation type="submission" date="2016-10" db="EMBL/GenBank/DDBJ databases">
        <authorList>
            <person name="Varghese N."/>
            <person name="Submissions S."/>
        </authorList>
    </citation>
    <scope>NUCLEOTIDE SEQUENCE [LARGE SCALE GENOMIC DNA]</scope>
    <source>
        <strain evidence="4">DSM 1551</strain>
    </source>
</reference>
<dbReference type="EMBL" id="FOIN01000007">
    <property type="protein sequence ID" value="SET34641.1"/>
    <property type="molecule type" value="Genomic_DNA"/>
</dbReference>
<keyword evidence="1" id="KW-1133">Transmembrane helix</keyword>
<dbReference type="GeneID" id="78287967"/>
<gene>
    <name evidence="3" type="ORF">SAMN04489758_10732</name>
</gene>
<dbReference type="InterPro" id="IPR009045">
    <property type="entry name" value="Zn_M74/Hedgehog-like"/>
</dbReference>
<evidence type="ECO:0000313" key="3">
    <source>
        <dbReference type="EMBL" id="SET34641.1"/>
    </source>
</evidence>